<evidence type="ECO:0000313" key="1">
    <source>
        <dbReference type="EMBL" id="WRO23711.1"/>
    </source>
</evidence>
<sequence length="176" mass="20747">MSRRKKVIRNFIILGILFVIFLNRSGLYLTPLSAHEHSERSIHYGPSEVVHIEDFDGGKYILGKYDKWVSANTVNRTLFFFWRFGSQPIGFENDKSKAVDYTWSSSYENYKLYGIVNDDKVKKVEIILNSGESFAQKDFYDDLFLFTWQSKGNENMYFKSIRGYDSENKVIFEEKH</sequence>
<dbReference type="Proteomes" id="UP001329915">
    <property type="component" value="Chromosome"/>
</dbReference>
<dbReference type="KEGG" id="dbc:MFMK1_003579"/>
<dbReference type="RefSeq" id="WP_366923087.1">
    <property type="nucleotide sequence ID" value="NZ_CP121694.1"/>
</dbReference>
<protein>
    <submittedName>
        <fullName evidence="1">Uncharacterized protein</fullName>
    </submittedName>
</protein>
<keyword evidence="2" id="KW-1185">Reference proteome</keyword>
<dbReference type="EMBL" id="CP121694">
    <property type="protein sequence ID" value="WRO23711.1"/>
    <property type="molecule type" value="Genomic_DNA"/>
</dbReference>
<evidence type="ECO:0000313" key="2">
    <source>
        <dbReference type="Proteomes" id="UP001329915"/>
    </source>
</evidence>
<gene>
    <name evidence="1" type="ORF">MFMK1_003579</name>
</gene>
<proteinExistence type="predicted"/>
<organism evidence="1 2">
    <name type="scientific">Metallumcola ferriviriculae</name>
    <dbReference type="NCBI Taxonomy" id="3039180"/>
    <lineage>
        <taxon>Bacteria</taxon>
        <taxon>Bacillati</taxon>
        <taxon>Bacillota</taxon>
        <taxon>Clostridia</taxon>
        <taxon>Neomoorellales</taxon>
        <taxon>Desulfitibacteraceae</taxon>
        <taxon>Metallumcola</taxon>
    </lineage>
</organism>
<name>A0AAU0URT8_9FIRM</name>
<accession>A0AAU0URT8</accession>
<dbReference type="AlphaFoldDB" id="A0AAU0URT8"/>
<reference evidence="1 2" key="1">
    <citation type="submission" date="2023-04" db="EMBL/GenBank/DDBJ databases">
        <authorList>
            <person name="Hsu D."/>
        </authorList>
    </citation>
    <scope>NUCLEOTIDE SEQUENCE [LARGE SCALE GENOMIC DNA]</scope>
    <source>
        <strain evidence="1 2">MK1</strain>
    </source>
</reference>